<organism evidence="1 2">
    <name type="scientific">Aurantimonas manganoxydans (strain ATCC BAA-1229 / DSM 21871 / SI85-9A1)</name>
    <dbReference type="NCBI Taxonomy" id="287752"/>
    <lineage>
        <taxon>Bacteria</taxon>
        <taxon>Pseudomonadati</taxon>
        <taxon>Pseudomonadota</taxon>
        <taxon>Alphaproteobacteria</taxon>
        <taxon>Hyphomicrobiales</taxon>
        <taxon>Aurantimonadaceae</taxon>
        <taxon>Aurantimonas</taxon>
    </lineage>
</organism>
<accession>Q1YI79</accession>
<dbReference type="HOGENOM" id="CLU_2233465_0_0_5"/>
<dbReference type="BioCyc" id="AURANTIMONAS:SI859A1_01604-MONOMER"/>
<protein>
    <submittedName>
        <fullName evidence="1">Uncharacterized protein</fullName>
    </submittedName>
</protein>
<dbReference type="Proteomes" id="UP000000321">
    <property type="component" value="Unassembled WGS sequence"/>
</dbReference>
<proteinExistence type="predicted"/>
<dbReference type="EMBL" id="AAPJ01000003">
    <property type="protein sequence ID" value="EAS50238.1"/>
    <property type="molecule type" value="Genomic_DNA"/>
</dbReference>
<evidence type="ECO:0000313" key="1">
    <source>
        <dbReference type="EMBL" id="EAS50238.1"/>
    </source>
</evidence>
<reference evidence="1 2" key="1">
    <citation type="journal article" date="2008" name="Appl. Environ. Microbiol.">
        <title>Genomic insights into Mn(II) oxidation by the marine alphaproteobacterium Aurantimonas sp. strain SI85-9A1.</title>
        <authorList>
            <person name="Dick G.J."/>
            <person name="Podell S."/>
            <person name="Johnson H.A."/>
            <person name="Rivera-Espinoza Y."/>
            <person name="Bernier-Latmani R."/>
            <person name="McCarthy J.K."/>
            <person name="Torpey J.W."/>
            <person name="Clement B.G."/>
            <person name="Gaasterland T."/>
            <person name="Tebo B.M."/>
        </authorList>
    </citation>
    <scope>NUCLEOTIDE SEQUENCE [LARGE SCALE GENOMIC DNA]</scope>
    <source>
        <strain evidence="1 2">SI85-9A1</strain>
    </source>
</reference>
<evidence type="ECO:0000313" key="2">
    <source>
        <dbReference type="Proteomes" id="UP000000321"/>
    </source>
</evidence>
<sequence length="105" mass="12361">MDIARAIDHKASIELWERYRKGERNVFTRRLYTMKGQQTFDEIRRKYQRDTEFRAAVDRYIGDFETLLADIAKSDPDNARSRTYLTSDTGKVYTMLAHASGRFDA</sequence>
<name>Q1YI79_AURMS</name>
<comment type="caution">
    <text evidence="1">The sequence shown here is derived from an EMBL/GenBank/DDBJ whole genome shotgun (WGS) entry which is preliminary data.</text>
</comment>
<dbReference type="AlphaFoldDB" id="Q1YI79"/>
<keyword evidence="2" id="KW-1185">Reference proteome</keyword>
<gene>
    <name evidence="1" type="ORF">SI859A1_01604</name>
</gene>